<protein>
    <submittedName>
        <fullName evidence="1">Uncharacterized protein</fullName>
    </submittedName>
</protein>
<dbReference type="Proteomes" id="UP000239731">
    <property type="component" value="Unassembled WGS sequence"/>
</dbReference>
<organism evidence="1 2">
    <name type="scientific">Pseudomonas fluorescens</name>
    <dbReference type="NCBI Taxonomy" id="294"/>
    <lineage>
        <taxon>Bacteria</taxon>
        <taxon>Pseudomonadati</taxon>
        <taxon>Pseudomonadota</taxon>
        <taxon>Gammaproteobacteria</taxon>
        <taxon>Pseudomonadales</taxon>
        <taxon>Pseudomonadaceae</taxon>
        <taxon>Pseudomonas</taxon>
    </lineage>
</organism>
<name>A0A2T0HLU3_PSEFL</name>
<proteinExistence type="predicted"/>
<comment type="caution">
    <text evidence="1">The sequence shown here is derived from an EMBL/GenBank/DDBJ whole genome shotgun (WGS) entry which is preliminary data.</text>
</comment>
<evidence type="ECO:0000313" key="2">
    <source>
        <dbReference type="Proteomes" id="UP000239731"/>
    </source>
</evidence>
<reference evidence="1 2" key="1">
    <citation type="submission" date="2018-03" db="EMBL/GenBank/DDBJ databases">
        <title>Blue discolouration in mozzarella cheese caused by Pseudomonas fluorescens.</title>
        <authorList>
            <person name="Chiesa F."/>
            <person name="Dalmasso A."/>
            <person name="Lomonaco S."/>
        </authorList>
    </citation>
    <scope>NUCLEOTIDE SEQUENCE [LARGE SCALE GENOMIC DNA]</scope>
    <source>
        <strain evidence="1 2">11293</strain>
    </source>
</reference>
<dbReference type="RefSeq" id="WP_106118709.1">
    <property type="nucleotide sequence ID" value="NZ_PVUH01000033.1"/>
</dbReference>
<sequence>MPVPRNFSSKRNRARRWIAERGLTLTELAGGRFHITGPGVDLHIAELALLHPAELISARKKAAQ</sequence>
<evidence type="ECO:0000313" key="1">
    <source>
        <dbReference type="EMBL" id="PRW84041.1"/>
    </source>
</evidence>
<accession>A0A2T0HLU3</accession>
<dbReference type="EMBL" id="PVUH01000033">
    <property type="protein sequence ID" value="PRW84041.1"/>
    <property type="molecule type" value="Genomic_DNA"/>
</dbReference>
<gene>
    <name evidence="1" type="ORF">C7A10_29665</name>
</gene>
<dbReference type="AlphaFoldDB" id="A0A2T0HLU3"/>